<evidence type="ECO:0000256" key="1">
    <source>
        <dbReference type="SAM" id="MobiDB-lite"/>
    </source>
</evidence>
<organism evidence="2 3">
    <name type="scientific">Actinomortierella ambigua</name>
    <dbReference type="NCBI Taxonomy" id="1343610"/>
    <lineage>
        <taxon>Eukaryota</taxon>
        <taxon>Fungi</taxon>
        <taxon>Fungi incertae sedis</taxon>
        <taxon>Mucoromycota</taxon>
        <taxon>Mortierellomycotina</taxon>
        <taxon>Mortierellomycetes</taxon>
        <taxon>Mortierellales</taxon>
        <taxon>Mortierellaceae</taxon>
        <taxon>Actinomortierella</taxon>
    </lineage>
</organism>
<reference evidence="2" key="1">
    <citation type="journal article" date="2020" name="Fungal Divers.">
        <title>Resolving the Mortierellaceae phylogeny through synthesis of multi-gene phylogenetics and phylogenomics.</title>
        <authorList>
            <person name="Vandepol N."/>
            <person name="Liber J."/>
            <person name="Desiro A."/>
            <person name="Na H."/>
            <person name="Kennedy M."/>
            <person name="Barry K."/>
            <person name="Grigoriev I.V."/>
            <person name="Miller A.N."/>
            <person name="O'Donnell K."/>
            <person name="Stajich J.E."/>
            <person name="Bonito G."/>
        </authorList>
    </citation>
    <scope>NUCLEOTIDE SEQUENCE</scope>
    <source>
        <strain evidence="2">BC1065</strain>
    </source>
</reference>
<evidence type="ECO:0000313" key="2">
    <source>
        <dbReference type="EMBL" id="KAG0254958.1"/>
    </source>
</evidence>
<sequence>MAGVISAQDANCTAVYNDFTPGLNGKYQKCYTKKIYDTDLVNAGATPNYKDLITKVCSVPSCTPSTIKTATDTYLKACNASIASEATNSGFQILQLGKNALEIFFAEPIHNIYCGEDLEALKLQPTPSPTPGTTPPKPEPIYCLGATVANPSMRFQTQLALYLTQGSLRANQGSFFMSLAKDDVCSDCSKRAVNTTAAYLTANLMPGIAFYTPEFVQYWTKFVPEYNKYCVASITPTVWPAGTLNVTTPNLPPPSTVLPTTSASPTASNPAPSKTPSSAFVVRPSAAGLLAVVAAMAAYL</sequence>
<keyword evidence="3" id="KW-1185">Reference proteome</keyword>
<accession>A0A9P6PVI4</accession>
<evidence type="ECO:0000313" key="3">
    <source>
        <dbReference type="Proteomes" id="UP000807716"/>
    </source>
</evidence>
<dbReference type="OrthoDB" id="2421678at2759"/>
<feature type="region of interest" description="Disordered" evidence="1">
    <location>
        <begin position="250"/>
        <end position="276"/>
    </location>
</feature>
<name>A0A9P6PVI4_9FUNG</name>
<comment type="caution">
    <text evidence="2">The sequence shown here is derived from an EMBL/GenBank/DDBJ whole genome shotgun (WGS) entry which is preliminary data.</text>
</comment>
<protein>
    <submittedName>
        <fullName evidence="2">Uncharacterized protein</fullName>
    </submittedName>
</protein>
<dbReference type="EMBL" id="JAAAJB010000487">
    <property type="protein sequence ID" value="KAG0254958.1"/>
    <property type="molecule type" value="Genomic_DNA"/>
</dbReference>
<dbReference type="AlphaFoldDB" id="A0A9P6PVI4"/>
<feature type="compositionally biased region" description="Low complexity" evidence="1">
    <location>
        <begin position="257"/>
        <end position="276"/>
    </location>
</feature>
<proteinExistence type="predicted"/>
<gene>
    <name evidence="2" type="ORF">DFQ27_006524</name>
</gene>
<dbReference type="Proteomes" id="UP000807716">
    <property type="component" value="Unassembled WGS sequence"/>
</dbReference>